<reference evidence="1 2" key="1">
    <citation type="submission" date="2019-03" db="EMBL/GenBank/DDBJ databases">
        <title>Genomic Encyclopedia of Type Strains, Phase IV (KMG-IV): sequencing the most valuable type-strain genomes for metagenomic binning, comparative biology and taxonomic classification.</title>
        <authorList>
            <person name="Goeker M."/>
        </authorList>
    </citation>
    <scope>NUCLEOTIDE SEQUENCE [LARGE SCALE GENOMIC DNA]</scope>
    <source>
        <strain evidence="1 2">DSM 15969</strain>
    </source>
</reference>
<accession>A0A4R1Q029</accession>
<comment type="caution">
    <text evidence="1">The sequence shown here is derived from an EMBL/GenBank/DDBJ whole genome shotgun (WGS) entry which is preliminary data.</text>
</comment>
<evidence type="ECO:0000313" key="1">
    <source>
        <dbReference type="EMBL" id="TCL37333.1"/>
    </source>
</evidence>
<keyword evidence="2" id="KW-1185">Reference proteome</keyword>
<name>A0A4R1Q029_9FIRM</name>
<protein>
    <submittedName>
        <fullName evidence="1">Putative RNA-binding protein</fullName>
    </submittedName>
</protein>
<dbReference type="Proteomes" id="UP000295063">
    <property type="component" value="Unassembled WGS sequence"/>
</dbReference>
<evidence type="ECO:0000313" key="2">
    <source>
        <dbReference type="Proteomes" id="UP000295063"/>
    </source>
</evidence>
<dbReference type="AlphaFoldDB" id="A0A4R1Q029"/>
<organism evidence="1 2">
    <name type="scientific">Anaerospora hongkongensis</name>
    <dbReference type="NCBI Taxonomy" id="244830"/>
    <lineage>
        <taxon>Bacteria</taxon>
        <taxon>Bacillati</taxon>
        <taxon>Bacillota</taxon>
        <taxon>Negativicutes</taxon>
        <taxon>Selenomonadales</taxon>
        <taxon>Sporomusaceae</taxon>
        <taxon>Anaerospora</taxon>
    </lineage>
</organism>
<dbReference type="Pfam" id="PF10133">
    <property type="entry name" value="CooT"/>
    <property type="match status" value="1"/>
</dbReference>
<gene>
    <name evidence="1" type="ORF">EV210_106202</name>
</gene>
<proteinExistence type="predicted"/>
<dbReference type="InterPro" id="IPR019300">
    <property type="entry name" value="CooT"/>
</dbReference>
<dbReference type="EMBL" id="SLUI01000006">
    <property type="protein sequence ID" value="TCL37333.1"/>
    <property type="molecule type" value="Genomic_DNA"/>
</dbReference>
<dbReference type="OrthoDB" id="5422162at2"/>
<sequence length="68" mass="8000">MCEVNAYRYENGKVEFILESVDKVVFTDTGLDLKNSFGQRKTIDGKIMEFAMVGHRMIFYMLNRLEEK</sequence>
<dbReference type="RefSeq" id="WP_132079760.1">
    <property type="nucleotide sequence ID" value="NZ_DAIMLW010000076.1"/>
</dbReference>